<reference evidence="2 3" key="1">
    <citation type="journal article" date="2014" name="BMC Genomics">
        <title>Oil accumulation mechanisms of the oleaginous microalga Chlorella protothecoides revealed through its genome, transcriptomes, and proteomes.</title>
        <authorList>
            <person name="Gao C."/>
            <person name="Wang Y."/>
            <person name="Shen Y."/>
            <person name="Yan D."/>
            <person name="He X."/>
            <person name="Dai J."/>
            <person name="Wu Q."/>
        </authorList>
    </citation>
    <scope>NUCLEOTIDE SEQUENCE [LARGE SCALE GENOMIC DNA]</scope>
    <source>
        <strain evidence="2 3">0710</strain>
    </source>
</reference>
<dbReference type="RefSeq" id="XP_011400996.1">
    <property type="nucleotide sequence ID" value="XM_011402694.1"/>
</dbReference>
<dbReference type="EMBL" id="KL662160">
    <property type="protein sequence ID" value="KFM27989.1"/>
    <property type="molecule type" value="Genomic_DNA"/>
</dbReference>
<feature type="region of interest" description="Disordered" evidence="1">
    <location>
        <begin position="1"/>
        <end position="25"/>
    </location>
</feature>
<sequence>MVSRLPLDSHAQHPASLSQRMGSRSARVPATTHFCTQEGLFAREVRRKFLLESSPQHLFCKGDAKGKR</sequence>
<dbReference type="Proteomes" id="UP000028924">
    <property type="component" value="Unassembled WGS sequence"/>
</dbReference>
<keyword evidence="3" id="KW-1185">Reference proteome</keyword>
<dbReference type="AlphaFoldDB" id="A0A087SQI5"/>
<evidence type="ECO:0000256" key="1">
    <source>
        <dbReference type="SAM" id="MobiDB-lite"/>
    </source>
</evidence>
<dbReference type="KEGG" id="apro:F751_0675"/>
<evidence type="ECO:0000313" key="2">
    <source>
        <dbReference type="EMBL" id="KFM27989.1"/>
    </source>
</evidence>
<dbReference type="GeneID" id="23612066"/>
<proteinExistence type="predicted"/>
<protein>
    <submittedName>
        <fullName evidence="2">Uncharacterized protein</fullName>
    </submittedName>
</protein>
<gene>
    <name evidence="2" type="ORF">F751_0675</name>
</gene>
<organism evidence="2 3">
    <name type="scientific">Auxenochlorella protothecoides</name>
    <name type="common">Green microalga</name>
    <name type="synonym">Chlorella protothecoides</name>
    <dbReference type="NCBI Taxonomy" id="3075"/>
    <lineage>
        <taxon>Eukaryota</taxon>
        <taxon>Viridiplantae</taxon>
        <taxon>Chlorophyta</taxon>
        <taxon>core chlorophytes</taxon>
        <taxon>Trebouxiophyceae</taxon>
        <taxon>Chlorellales</taxon>
        <taxon>Chlorellaceae</taxon>
        <taxon>Auxenochlorella</taxon>
    </lineage>
</organism>
<accession>A0A087SQI5</accession>
<name>A0A087SQI5_AUXPR</name>
<evidence type="ECO:0000313" key="3">
    <source>
        <dbReference type="Proteomes" id="UP000028924"/>
    </source>
</evidence>